<dbReference type="InterPro" id="IPR048332">
    <property type="entry name" value="GD_AH_C"/>
</dbReference>
<name>A0A5B8VT69_9SPHI</name>
<dbReference type="Pfam" id="PF20629">
    <property type="entry name" value="GD_AH_C"/>
    <property type="match status" value="1"/>
</dbReference>
<gene>
    <name evidence="4" type="ORF">FSB76_02125</name>
</gene>
<dbReference type="PANTHER" id="PTHR30536">
    <property type="entry name" value="ALTRONATE/GALACTARATE DEHYDRATASE"/>
    <property type="match status" value="1"/>
</dbReference>
<evidence type="ECO:0000256" key="1">
    <source>
        <dbReference type="ARBA" id="ARBA00010986"/>
    </source>
</evidence>
<dbReference type="InterPro" id="IPR013974">
    <property type="entry name" value="SAF"/>
</dbReference>
<keyword evidence="5" id="KW-1185">Reference proteome</keyword>
<dbReference type="AlphaFoldDB" id="A0A5B8VT69"/>
<accession>A0A5B8VT69</accession>
<sequence>MKQRIIKVHPADNVLVALVDLQPGEEVEYKGNSYKLLEFIPAKHKFAIADIPQGGEIIMYGVLVGKAKSPIPVGGLLSTGNVVHAANSFLTGTSHTDWHKPNVSKWQSQTFNGYHREDGSVGTANYWLVVPMVFCENRNIEVLQEALVKPLGYGRKKTYEIKAQQLIGMIKAGGEINEVLYTEINGDTAQATGTKLFQNVDGIKFLSHTGGCGGTRQDSTTLCGLLAGYITHPNVAGATVLSLGCQNAEVKTLQEEISKRSPNFNKPLYILDQQKIGKEADLMELAIRQTLAGLMQANANFRKPAPLSKLIIGLECGGSDGFSGISANPAIGYTSDLLVALGGSVILAEFPELCGVEQNLIDRCLDKNKAERFASLVSSYSQRAEEAGSGFYMNPSPGNIKDGLITDAIKSAGAAKKGGTSPVADVLDYPEKVTKPGLNLLCTPGNDVESTTAEVGSGANIVLFTTGLGTPTGNPIAPVVKIATNTTLFNRMSDIIDINTGTIVEGDETIEQAGERILDYVIKVASGEIEVSAVRHGQDDFIPWKRGVSL</sequence>
<dbReference type="InterPro" id="IPR044144">
    <property type="entry name" value="SAF_UxaA/GarD"/>
</dbReference>
<dbReference type="EMBL" id="CP042437">
    <property type="protein sequence ID" value="QEC74797.1"/>
    <property type="molecule type" value="Genomic_DNA"/>
</dbReference>
<dbReference type="Pfam" id="PF08666">
    <property type="entry name" value="SAF"/>
    <property type="match status" value="1"/>
</dbReference>
<proteinExistence type="inferred from homology"/>
<dbReference type="GO" id="GO:0016829">
    <property type="term" value="F:lyase activity"/>
    <property type="evidence" value="ECO:0007669"/>
    <property type="project" value="UniProtKB-KW"/>
</dbReference>
<dbReference type="Pfam" id="PF04295">
    <property type="entry name" value="GD_AH_second"/>
    <property type="match status" value="1"/>
</dbReference>
<evidence type="ECO:0000313" key="5">
    <source>
        <dbReference type="Proteomes" id="UP000321362"/>
    </source>
</evidence>
<evidence type="ECO:0000256" key="2">
    <source>
        <dbReference type="ARBA" id="ARBA00023239"/>
    </source>
</evidence>
<dbReference type="InterPro" id="IPR007392">
    <property type="entry name" value="GD_AH_second"/>
</dbReference>
<dbReference type="KEGG" id="mgk:FSB76_02125"/>
<dbReference type="CDD" id="cd11613">
    <property type="entry name" value="SAF_AH_GD"/>
    <property type="match status" value="1"/>
</dbReference>
<comment type="similarity">
    <text evidence="1">Belongs to the UxaA family.</text>
</comment>
<reference evidence="4 5" key="1">
    <citation type="journal article" date="2013" name="J. Microbiol.">
        <title>Mucilaginibacter ginsenosidivorax sp. nov., with ginsenoside converting activity isolated from sediment.</title>
        <authorList>
            <person name="Kim J.K."/>
            <person name="Choi T.E."/>
            <person name="Liu Q.M."/>
            <person name="Park H.Y."/>
            <person name="Yi T.H."/>
            <person name="Yoon M.H."/>
            <person name="Kim S.C."/>
            <person name="Im W.T."/>
        </authorList>
    </citation>
    <scope>NUCLEOTIDE SEQUENCE [LARGE SCALE GENOMIC DNA]</scope>
    <source>
        <strain evidence="4 5">KHI28</strain>
    </source>
</reference>
<protein>
    <submittedName>
        <fullName evidence="4">Altronate dehydratase</fullName>
    </submittedName>
</protein>
<dbReference type="PANTHER" id="PTHR30536:SF5">
    <property type="entry name" value="ALTRONATE DEHYDRATASE"/>
    <property type="match status" value="1"/>
</dbReference>
<dbReference type="SMART" id="SM00858">
    <property type="entry name" value="SAF"/>
    <property type="match status" value="1"/>
</dbReference>
<dbReference type="Proteomes" id="UP000321362">
    <property type="component" value="Chromosome"/>
</dbReference>
<organism evidence="4 5">
    <name type="scientific">Mucilaginibacter ginsenosidivorax</name>
    <dbReference type="NCBI Taxonomy" id="862126"/>
    <lineage>
        <taxon>Bacteria</taxon>
        <taxon>Pseudomonadati</taxon>
        <taxon>Bacteroidota</taxon>
        <taxon>Sphingobacteriia</taxon>
        <taxon>Sphingobacteriales</taxon>
        <taxon>Sphingobacteriaceae</taxon>
        <taxon>Mucilaginibacter</taxon>
    </lineage>
</organism>
<dbReference type="OrthoDB" id="9804574at2"/>
<dbReference type="RefSeq" id="WP_147051956.1">
    <property type="nucleotide sequence ID" value="NZ_CP042437.1"/>
</dbReference>
<dbReference type="GO" id="GO:0019698">
    <property type="term" value="P:D-galacturonate catabolic process"/>
    <property type="evidence" value="ECO:0007669"/>
    <property type="project" value="TreeGrafter"/>
</dbReference>
<evidence type="ECO:0000313" key="4">
    <source>
        <dbReference type="EMBL" id="QEC74797.1"/>
    </source>
</evidence>
<evidence type="ECO:0000259" key="3">
    <source>
        <dbReference type="SMART" id="SM00858"/>
    </source>
</evidence>
<dbReference type="Gene3D" id="2.30.130.110">
    <property type="match status" value="1"/>
</dbReference>
<feature type="domain" description="SAF" evidence="3">
    <location>
        <begin position="12"/>
        <end position="83"/>
    </location>
</feature>
<keyword evidence="2" id="KW-0456">Lyase</keyword>
<dbReference type="InterPro" id="IPR052172">
    <property type="entry name" value="UxaA_altronate/galactarate_dh"/>
</dbReference>